<protein>
    <recommendedName>
        <fullName evidence="3">BrnT family toxin</fullName>
    </recommendedName>
</protein>
<sequence>MNVLYQLQGVEFEWDVNKAQSNLEKHGVTFEEAAEVFFDPFYQFGDATPMTNISCEQRQFIIGYSLQQRLLLVVYVERTQKNRIISARLATRTERKLYEQA</sequence>
<evidence type="ECO:0008006" key="3">
    <source>
        <dbReference type="Google" id="ProtNLM"/>
    </source>
</evidence>
<reference evidence="2" key="1">
    <citation type="journal article" date="2011" name="MBio">
        <title>Novel metabolic attributes of the genus Cyanothece, comprising a group of unicellular nitrogen-fixing Cyanobacteria.</title>
        <authorList>
            <person name="Bandyopadhyay A."/>
            <person name="Elvitigala T."/>
            <person name="Welsh E."/>
            <person name="Stockel J."/>
            <person name="Liberton M."/>
            <person name="Min H."/>
            <person name="Sherman L.A."/>
            <person name="Pakrasi H.B."/>
        </authorList>
    </citation>
    <scope>NUCLEOTIDE SEQUENCE [LARGE SCALE GENOMIC DNA]</scope>
    <source>
        <strain evidence="2">PCC 7424</strain>
    </source>
</reference>
<organism evidence="1 2">
    <name type="scientific">Gloeothece citriformis (strain PCC 7424)</name>
    <name type="common">Cyanothece sp. (strain PCC 7424)</name>
    <dbReference type="NCBI Taxonomy" id="65393"/>
    <lineage>
        <taxon>Bacteria</taxon>
        <taxon>Bacillati</taxon>
        <taxon>Cyanobacteriota</taxon>
        <taxon>Cyanophyceae</taxon>
        <taxon>Oscillatoriophycideae</taxon>
        <taxon>Chroococcales</taxon>
        <taxon>Aphanothecaceae</taxon>
        <taxon>Gloeothece</taxon>
        <taxon>Gloeothece citriformis</taxon>
    </lineage>
</organism>
<evidence type="ECO:0000313" key="2">
    <source>
        <dbReference type="Proteomes" id="UP000002384"/>
    </source>
</evidence>
<keyword evidence="2" id="KW-1185">Reference proteome</keyword>
<dbReference type="InterPro" id="IPR007460">
    <property type="entry name" value="BrnT_toxin"/>
</dbReference>
<dbReference type="Proteomes" id="UP000002384">
    <property type="component" value="Chromosome"/>
</dbReference>
<dbReference type="eggNOG" id="COG2929">
    <property type="taxonomic scope" value="Bacteria"/>
</dbReference>
<dbReference type="OrthoDB" id="428036at2"/>
<dbReference type="Gene3D" id="3.10.450.530">
    <property type="entry name" value="Ribonuclease toxin, BrnT, of type II toxin-antitoxin system"/>
    <property type="match status" value="1"/>
</dbReference>
<dbReference type="AlphaFoldDB" id="B7KGM6"/>
<dbReference type="KEGG" id="cyc:PCC7424_3563"/>
<name>B7KGM6_GLOC7</name>
<dbReference type="STRING" id="65393.PCC7424_3563"/>
<gene>
    <name evidence="1" type="ordered locus">PCC7424_3563</name>
</gene>
<dbReference type="EMBL" id="CP001291">
    <property type="protein sequence ID" value="ACK71953.1"/>
    <property type="molecule type" value="Genomic_DNA"/>
</dbReference>
<dbReference type="HOGENOM" id="CLU_149290_1_2_3"/>
<evidence type="ECO:0000313" key="1">
    <source>
        <dbReference type="EMBL" id="ACK71953.1"/>
    </source>
</evidence>
<proteinExistence type="predicted"/>
<dbReference type="RefSeq" id="WP_015955546.1">
    <property type="nucleotide sequence ID" value="NC_011729.1"/>
</dbReference>
<dbReference type="InterPro" id="IPR038573">
    <property type="entry name" value="BrnT_sf"/>
</dbReference>
<accession>B7KGM6</accession>
<dbReference type="Pfam" id="PF04365">
    <property type="entry name" value="BrnT_toxin"/>
    <property type="match status" value="1"/>
</dbReference>